<dbReference type="SUPFAM" id="SSF56601">
    <property type="entry name" value="beta-lactamase/transpeptidase-like"/>
    <property type="match status" value="1"/>
</dbReference>
<feature type="domain" description="Beta-lactamase-related" evidence="2">
    <location>
        <begin position="48"/>
        <end position="402"/>
    </location>
</feature>
<gene>
    <name evidence="3" type="ORF">JM946_02625</name>
</gene>
<sequence length="417" mass="45884">MNLARRLFCSLLLAGVVGSAPAADLGKARPESVGMSSQRLARLTTEMKALTERGELPGVVTMVARMGKVVHLEAAGKREIEGGAPMQKDTIFRIYSMTKPITGVAMMILFEQGKWQLNDPVSKHIPEFAALKVAKVDPISGQVKTVEPDHPMTMRELMSHSGGLTYGFFGGSAVDKMYVEQKVFDQTEPMQTMIDRLAKVPLLFQPGERWHYSVAVDVQGYLVEKLSGQPFPEFLQQHLFGPLKMVDTAFYVPPEKMNRFAEFYFRDKDGNTVKHPGMADYSQPPVFPSGGGGLVSTASDYMRFCQMLLNGGELDGRRILSPLSVKLMRTNALPDSAPTMGPGTGFGLDFAVIEDPAAAGGYGGKGTYFWGGFAGTWFWIDPVYELIVVGMIQQRGDNMPDLRELSRSLTYQAIVEE</sequence>
<feature type="signal peptide" evidence="1">
    <location>
        <begin position="1"/>
        <end position="22"/>
    </location>
</feature>
<evidence type="ECO:0000313" key="4">
    <source>
        <dbReference type="Proteomes" id="UP000661077"/>
    </source>
</evidence>
<protein>
    <submittedName>
        <fullName evidence="3">Beta-lactamase family protein</fullName>
    </submittedName>
</protein>
<dbReference type="Pfam" id="PF00144">
    <property type="entry name" value="Beta-lactamase"/>
    <property type="match status" value="1"/>
</dbReference>
<dbReference type="RefSeq" id="WP_203165577.1">
    <property type="nucleotide sequence ID" value="NZ_JAEVLS010000001.1"/>
</dbReference>
<proteinExistence type="predicted"/>
<evidence type="ECO:0000313" key="3">
    <source>
        <dbReference type="EMBL" id="MBM0103616.1"/>
    </source>
</evidence>
<feature type="chain" id="PRO_5047446975" evidence="1">
    <location>
        <begin position="23"/>
        <end position="417"/>
    </location>
</feature>
<dbReference type="Proteomes" id="UP000661077">
    <property type="component" value="Unassembled WGS sequence"/>
</dbReference>
<dbReference type="EMBL" id="JAEVLS010000001">
    <property type="protein sequence ID" value="MBM0103616.1"/>
    <property type="molecule type" value="Genomic_DNA"/>
</dbReference>
<organism evidence="3 4">
    <name type="scientific">Steroidobacter gossypii</name>
    <dbReference type="NCBI Taxonomy" id="2805490"/>
    <lineage>
        <taxon>Bacteria</taxon>
        <taxon>Pseudomonadati</taxon>
        <taxon>Pseudomonadota</taxon>
        <taxon>Gammaproteobacteria</taxon>
        <taxon>Steroidobacterales</taxon>
        <taxon>Steroidobacteraceae</taxon>
        <taxon>Steroidobacter</taxon>
    </lineage>
</organism>
<dbReference type="InterPro" id="IPR001466">
    <property type="entry name" value="Beta-lactam-related"/>
</dbReference>
<accession>A0ABS1WRL3</accession>
<dbReference type="PANTHER" id="PTHR43283">
    <property type="entry name" value="BETA-LACTAMASE-RELATED"/>
    <property type="match status" value="1"/>
</dbReference>
<name>A0ABS1WRL3_9GAMM</name>
<keyword evidence="4" id="KW-1185">Reference proteome</keyword>
<dbReference type="PANTHER" id="PTHR43283:SF3">
    <property type="entry name" value="BETA-LACTAMASE FAMILY PROTEIN (AFU_ORTHOLOGUE AFUA_5G07500)"/>
    <property type="match status" value="1"/>
</dbReference>
<dbReference type="InterPro" id="IPR050789">
    <property type="entry name" value="Diverse_Enzym_Activities"/>
</dbReference>
<evidence type="ECO:0000256" key="1">
    <source>
        <dbReference type="SAM" id="SignalP"/>
    </source>
</evidence>
<dbReference type="Gene3D" id="3.40.710.10">
    <property type="entry name" value="DD-peptidase/beta-lactamase superfamily"/>
    <property type="match status" value="1"/>
</dbReference>
<keyword evidence="1" id="KW-0732">Signal</keyword>
<reference evidence="3 4" key="1">
    <citation type="journal article" date="2021" name="Int. J. Syst. Evol. Microbiol.">
        <title>Steroidobacter gossypii sp. nov., isolated from soil of cotton cropping field.</title>
        <authorList>
            <person name="Huang R."/>
            <person name="Yang S."/>
            <person name="Zhen C."/>
            <person name="Liu W."/>
        </authorList>
    </citation>
    <scope>NUCLEOTIDE SEQUENCE [LARGE SCALE GENOMIC DNA]</scope>
    <source>
        <strain evidence="3 4">S1-65</strain>
    </source>
</reference>
<comment type="caution">
    <text evidence="3">The sequence shown here is derived from an EMBL/GenBank/DDBJ whole genome shotgun (WGS) entry which is preliminary data.</text>
</comment>
<evidence type="ECO:0000259" key="2">
    <source>
        <dbReference type="Pfam" id="PF00144"/>
    </source>
</evidence>
<dbReference type="InterPro" id="IPR012338">
    <property type="entry name" value="Beta-lactam/transpept-like"/>
</dbReference>